<sequence>MLVVTIYRPVSTEVTRLLSTPRMGPYLAACGNKRTAALKLYAWNLDVGDAFFRGIHYLEVALRNTIDEALTQWIAAEQRSNGRPLVPWYLDTNLPFQQVPSTRRFVTQALDRARPAPDPVTGPVPDPLVSQGKVVAEFTFGFWWSMFSAANNRSLWQPCLRHAFPHYGRHRLHSDLDAIRELRNRIGHHEPIHHRDLDAQYQHLVATAERINPKLGWWIDSTSRVSILLDRKP</sequence>
<protein>
    <recommendedName>
        <fullName evidence="3">Abi family protein</fullName>
    </recommendedName>
</protein>
<name>A0AAJ1U6R2_9ACTN</name>
<dbReference type="Proteomes" id="UP001239215">
    <property type="component" value="Unassembled WGS sequence"/>
</dbReference>
<proteinExistence type="predicted"/>
<evidence type="ECO:0008006" key="3">
    <source>
        <dbReference type="Google" id="ProtNLM"/>
    </source>
</evidence>
<reference evidence="1" key="1">
    <citation type="submission" date="2023-07" db="EMBL/GenBank/DDBJ databases">
        <title>Functional and genomic diversity of the sorghum phyllosphere microbiome.</title>
        <authorList>
            <person name="Shade A."/>
        </authorList>
    </citation>
    <scope>NUCLEOTIDE SEQUENCE</scope>
    <source>
        <strain evidence="1">SORGH_AS_1067</strain>
    </source>
</reference>
<gene>
    <name evidence="1" type="ORF">QE405_003907</name>
</gene>
<comment type="caution">
    <text evidence="1">The sequence shown here is derived from an EMBL/GenBank/DDBJ whole genome shotgun (WGS) entry which is preliminary data.</text>
</comment>
<dbReference type="AlphaFoldDB" id="A0AAJ1U6R2"/>
<dbReference type="EMBL" id="JAUTAN010000001">
    <property type="protein sequence ID" value="MDQ1106623.1"/>
    <property type="molecule type" value="Genomic_DNA"/>
</dbReference>
<evidence type="ECO:0000313" key="2">
    <source>
        <dbReference type="Proteomes" id="UP001239215"/>
    </source>
</evidence>
<organism evidence="1 2">
    <name type="scientific">Nocardioides zeae</name>
    <dbReference type="NCBI Taxonomy" id="1457234"/>
    <lineage>
        <taxon>Bacteria</taxon>
        <taxon>Bacillati</taxon>
        <taxon>Actinomycetota</taxon>
        <taxon>Actinomycetes</taxon>
        <taxon>Propionibacteriales</taxon>
        <taxon>Nocardioidaceae</taxon>
        <taxon>Nocardioides</taxon>
    </lineage>
</organism>
<accession>A0AAJ1U6R2</accession>
<evidence type="ECO:0000313" key="1">
    <source>
        <dbReference type="EMBL" id="MDQ1106623.1"/>
    </source>
</evidence>